<reference evidence="1 2" key="1">
    <citation type="submission" date="2016-11" db="EMBL/GenBank/DDBJ databases">
        <title>Description of two novel members of the family Erysipelotrichaceae: Ileibacterium lipovorans gen. nov., sp. nov. and Dubosiella newyorkensis, gen. nov., sp. nov.</title>
        <authorList>
            <person name="Cox L.M."/>
            <person name="Sohn J."/>
            <person name="Tyrrell K.L."/>
            <person name="Citron D.M."/>
            <person name="Lawson P.A."/>
            <person name="Patel N.B."/>
            <person name="Iizumi T."/>
            <person name="Perez-Perez G.I."/>
            <person name="Goldstein E.J."/>
            <person name="Blaser M.J."/>
        </authorList>
    </citation>
    <scope>NUCLEOTIDE SEQUENCE [LARGE SCALE GENOMIC DNA]</scope>
    <source>
        <strain evidence="1 2">NYU-BL-A3</strain>
    </source>
</reference>
<dbReference type="RefSeq" id="WP_075818201.1">
    <property type="nucleotide sequence ID" value="NZ_CAJUTZ010000027.1"/>
</dbReference>
<comment type="caution">
    <text evidence="1">The sequence shown here is derived from an EMBL/GenBank/DDBJ whole genome shotgun (WGS) entry which is preliminary data.</text>
</comment>
<sequence length="65" mass="7554">MPKPLKTIEHSLAKSIEHLSDLEAELKLLKSIDLELLIKNLEEEIRLERMRVAYLHGLRAKEFGC</sequence>
<dbReference type="Proteomes" id="UP000186341">
    <property type="component" value="Unassembled WGS sequence"/>
</dbReference>
<protein>
    <submittedName>
        <fullName evidence="1">Uncharacterized protein</fullName>
    </submittedName>
</protein>
<gene>
    <name evidence="1" type="ORF">BO222_02890</name>
</gene>
<evidence type="ECO:0000313" key="1">
    <source>
        <dbReference type="EMBL" id="OLU41666.1"/>
    </source>
</evidence>
<dbReference type="EMBL" id="MPJW01000078">
    <property type="protein sequence ID" value="OLU41666.1"/>
    <property type="molecule type" value="Genomic_DNA"/>
</dbReference>
<accession>A0A1U7NHV1</accession>
<keyword evidence="2" id="KW-1185">Reference proteome</keyword>
<evidence type="ECO:0000313" key="2">
    <source>
        <dbReference type="Proteomes" id="UP000186341"/>
    </source>
</evidence>
<organism evidence="1 2">
    <name type="scientific">Ileibacterium valens</name>
    <dbReference type="NCBI Taxonomy" id="1862668"/>
    <lineage>
        <taxon>Bacteria</taxon>
        <taxon>Bacillati</taxon>
        <taxon>Bacillota</taxon>
        <taxon>Erysipelotrichia</taxon>
        <taxon>Erysipelotrichales</taxon>
        <taxon>Erysipelotrichaceae</taxon>
        <taxon>Ileibacterium</taxon>
    </lineage>
</organism>
<dbReference type="GeneID" id="82202175"/>
<proteinExistence type="predicted"/>
<name>A0A1U7NHV1_9FIRM</name>
<dbReference type="AlphaFoldDB" id="A0A1U7NHV1"/>